<feature type="transmembrane region" description="Helical" evidence="1">
    <location>
        <begin position="99"/>
        <end position="121"/>
    </location>
</feature>
<name>A0A1H2I5Y0_9GAMM</name>
<reference evidence="3" key="1">
    <citation type="submission" date="2016-10" db="EMBL/GenBank/DDBJ databases">
        <authorList>
            <person name="Varghese N."/>
            <person name="Submissions S."/>
        </authorList>
    </citation>
    <scope>NUCLEOTIDE SEQUENCE [LARGE SCALE GENOMIC DNA]</scope>
    <source>
        <strain evidence="3">CCTCC 2012022</strain>
    </source>
</reference>
<feature type="transmembrane region" description="Helical" evidence="1">
    <location>
        <begin position="7"/>
        <end position="31"/>
    </location>
</feature>
<gene>
    <name evidence="2" type="ORF">SAMN05216580_2745</name>
</gene>
<keyword evidence="3" id="KW-1185">Reference proteome</keyword>
<protein>
    <submittedName>
        <fullName evidence="2">Uncharacterized protein</fullName>
    </submittedName>
</protein>
<sequence>MHRTRRLAIIIACYLLSAYGILCSLMLAGMAGAGSPGAGMVGLLIVLAWLCHLVMSIGWVLDRPARRWLPICGSVAGSVALLAWPVANPALERFSISDALGAAVMGGGFVLPCLLLALHLVRFHLTAHRPAGA</sequence>
<evidence type="ECO:0000313" key="2">
    <source>
        <dbReference type="EMBL" id="SDU39531.1"/>
    </source>
</evidence>
<feature type="transmembrane region" description="Helical" evidence="1">
    <location>
        <begin position="37"/>
        <end position="61"/>
    </location>
</feature>
<feature type="transmembrane region" description="Helical" evidence="1">
    <location>
        <begin position="68"/>
        <end position="87"/>
    </location>
</feature>
<proteinExistence type="predicted"/>
<keyword evidence="1" id="KW-1133">Transmembrane helix</keyword>
<dbReference type="Proteomes" id="UP000243063">
    <property type="component" value="Chromosome I"/>
</dbReference>
<keyword evidence="1" id="KW-0812">Transmembrane</keyword>
<dbReference type="AlphaFoldDB" id="A0A1H2I5Y0"/>
<accession>A0A1H2I5Y0</accession>
<keyword evidence="1" id="KW-0472">Membrane</keyword>
<evidence type="ECO:0000313" key="3">
    <source>
        <dbReference type="Proteomes" id="UP000243063"/>
    </source>
</evidence>
<organism evidence="2 3">
    <name type="scientific">Geopseudomonas guangdongensis</name>
    <dbReference type="NCBI Taxonomy" id="1245526"/>
    <lineage>
        <taxon>Bacteria</taxon>
        <taxon>Pseudomonadati</taxon>
        <taxon>Pseudomonadota</taxon>
        <taxon>Gammaproteobacteria</taxon>
        <taxon>Pseudomonadales</taxon>
        <taxon>Pseudomonadaceae</taxon>
        <taxon>Geopseudomonas</taxon>
    </lineage>
</organism>
<dbReference type="EMBL" id="LT629780">
    <property type="protein sequence ID" value="SDU39531.1"/>
    <property type="molecule type" value="Genomic_DNA"/>
</dbReference>
<evidence type="ECO:0000256" key="1">
    <source>
        <dbReference type="SAM" id="Phobius"/>
    </source>
</evidence>
<dbReference type="RefSeq" id="WP_090215543.1">
    <property type="nucleotide sequence ID" value="NZ_LT629780.1"/>
</dbReference>